<keyword evidence="9" id="KW-1185">Reference proteome</keyword>
<comment type="similarity">
    <text evidence="2 6">Belongs to the 4-toluene sulfonate uptake permease (TSUP) (TC 2.A.102) family.</text>
</comment>
<feature type="compositionally biased region" description="Low complexity" evidence="7">
    <location>
        <begin position="120"/>
        <end position="136"/>
    </location>
</feature>
<feature type="transmembrane region" description="Helical" evidence="6">
    <location>
        <begin position="268"/>
        <end position="286"/>
    </location>
</feature>
<evidence type="ECO:0000256" key="2">
    <source>
        <dbReference type="ARBA" id="ARBA00009142"/>
    </source>
</evidence>
<proteinExistence type="inferred from homology"/>
<evidence type="ECO:0000256" key="6">
    <source>
        <dbReference type="RuleBase" id="RU363041"/>
    </source>
</evidence>
<dbReference type="InterPro" id="IPR051598">
    <property type="entry name" value="TSUP/Inactive_protease-like"/>
</dbReference>
<dbReference type="RefSeq" id="WP_015443600.1">
    <property type="nucleotide sequence ID" value="NC_020520.1"/>
</dbReference>
<feature type="region of interest" description="Disordered" evidence="7">
    <location>
        <begin position="120"/>
        <end position="146"/>
    </location>
</feature>
<evidence type="ECO:0000313" key="9">
    <source>
        <dbReference type="Proteomes" id="UP000011863"/>
    </source>
</evidence>
<organism evidence="8 9">
    <name type="scientific">Ilumatobacter coccineus (strain NBRC 103263 / KCTC 29153 / YM16-304)</name>
    <dbReference type="NCBI Taxonomy" id="1313172"/>
    <lineage>
        <taxon>Bacteria</taxon>
        <taxon>Bacillati</taxon>
        <taxon>Actinomycetota</taxon>
        <taxon>Acidimicrobiia</taxon>
        <taxon>Acidimicrobiales</taxon>
        <taxon>Ilumatobacteraceae</taxon>
        <taxon>Ilumatobacter</taxon>
    </lineage>
</organism>
<dbReference type="PANTHER" id="PTHR43701">
    <property type="entry name" value="MEMBRANE TRANSPORTER PROTEIN MJ0441-RELATED"/>
    <property type="match status" value="1"/>
</dbReference>
<evidence type="ECO:0000256" key="1">
    <source>
        <dbReference type="ARBA" id="ARBA00004141"/>
    </source>
</evidence>
<dbReference type="EMBL" id="AP012057">
    <property type="protein sequence ID" value="BAN04353.1"/>
    <property type="molecule type" value="Genomic_DNA"/>
</dbReference>
<accession>A0A6C7EDF9</accession>
<gene>
    <name evidence="8" type="ORF">YM304_40390</name>
</gene>
<dbReference type="KEGG" id="aym:YM304_40390"/>
<protein>
    <recommendedName>
        <fullName evidence="6">Probable membrane transporter protein</fullName>
    </recommendedName>
</protein>
<keyword evidence="6" id="KW-1003">Cell membrane</keyword>
<comment type="subcellular location">
    <subcellularLocation>
        <location evidence="6">Cell membrane</location>
        <topology evidence="6">Multi-pass membrane protein</topology>
    </subcellularLocation>
    <subcellularLocation>
        <location evidence="1">Membrane</location>
        <topology evidence="1">Multi-pass membrane protein</topology>
    </subcellularLocation>
</comment>
<dbReference type="Pfam" id="PF01925">
    <property type="entry name" value="TauE"/>
    <property type="match status" value="1"/>
</dbReference>
<keyword evidence="5 6" id="KW-0472">Membrane</keyword>
<reference evidence="8 9" key="1">
    <citation type="journal article" date="2013" name="Int. J. Syst. Evol. Microbiol.">
        <title>Ilumatobacter nonamiense sp. nov. and Ilumatobacter coccineum sp. nov., isolated from seashore sand.</title>
        <authorList>
            <person name="Matsumoto A."/>
            <person name="Kasai H."/>
            <person name="Matsuo Y."/>
            <person name="Shizuri Y."/>
            <person name="Ichikawa N."/>
            <person name="Fujita N."/>
            <person name="Omura S."/>
            <person name="Takahashi Y."/>
        </authorList>
    </citation>
    <scope>NUCLEOTIDE SEQUENCE [LARGE SCALE GENOMIC DNA]</scope>
    <source>
        <strain evidence="9">NBRC 103263 / KCTC 29153 / YM16-304</strain>
    </source>
</reference>
<feature type="transmembrane region" description="Helical" evidence="6">
    <location>
        <begin position="6"/>
        <end position="39"/>
    </location>
</feature>
<dbReference type="InterPro" id="IPR002781">
    <property type="entry name" value="TM_pro_TauE-like"/>
</dbReference>
<feature type="transmembrane region" description="Helical" evidence="6">
    <location>
        <begin position="98"/>
        <end position="116"/>
    </location>
</feature>
<dbReference type="GO" id="GO:0005886">
    <property type="term" value="C:plasma membrane"/>
    <property type="evidence" value="ECO:0007669"/>
    <property type="project" value="UniProtKB-SubCell"/>
</dbReference>
<keyword evidence="4 6" id="KW-1133">Transmembrane helix</keyword>
<evidence type="ECO:0000256" key="3">
    <source>
        <dbReference type="ARBA" id="ARBA00022692"/>
    </source>
</evidence>
<evidence type="ECO:0000256" key="4">
    <source>
        <dbReference type="ARBA" id="ARBA00022989"/>
    </source>
</evidence>
<dbReference type="Proteomes" id="UP000011863">
    <property type="component" value="Chromosome"/>
</dbReference>
<evidence type="ECO:0000256" key="5">
    <source>
        <dbReference type="ARBA" id="ARBA00023136"/>
    </source>
</evidence>
<feature type="transmembrane region" description="Helical" evidence="6">
    <location>
        <begin position="235"/>
        <end position="256"/>
    </location>
</feature>
<dbReference type="AlphaFoldDB" id="A0A6C7EDF9"/>
<keyword evidence="3 6" id="KW-0812">Transmembrane</keyword>
<evidence type="ECO:0000313" key="8">
    <source>
        <dbReference type="EMBL" id="BAN04353.1"/>
    </source>
</evidence>
<feature type="transmembrane region" description="Helical" evidence="6">
    <location>
        <begin position="171"/>
        <end position="201"/>
    </location>
</feature>
<feature type="transmembrane region" description="Helical" evidence="6">
    <location>
        <begin position="71"/>
        <end position="91"/>
    </location>
</feature>
<evidence type="ECO:0000256" key="7">
    <source>
        <dbReference type="SAM" id="MobiDB-lite"/>
    </source>
</evidence>
<name>A0A6C7EDF9_ILUCY</name>
<sequence length="287" mass="28539">MTGEIIAIALGLVVGLSLGALGGGGSTLAVPILVFVAGLQAQDATTASLLVVGVDSGIGVISHFRNGNVRLGAGVAFGVAGIAGSRLGLLVNRSLDENVLLLAFSALIVFVAIRMYRSAQPSASDPDPAPANSTPHPDADDRPDPASGVAIKERVATTPKLDLSPAALAKLAGAATLVGVLTGLFGVGGGFAVVPALTLLLAFPAKEAIGTSLVVIAINAAIALTMRSGDIGFDWAVVAPFLATVTVGVVVGTRIAKDIDAGRLTRSFALMLGAVAIYTAASTLLTA</sequence>
<feature type="transmembrane region" description="Helical" evidence="6">
    <location>
        <begin position="208"/>
        <end position="229"/>
    </location>
</feature>
<dbReference type="PANTHER" id="PTHR43701:SF2">
    <property type="entry name" value="MEMBRANE TRANSPORTER PROTEIN YJNA-RELATED"/>
    <property type="match status" value="1"/>
</dbReference>